<organism evidence="3 4">
    <name type="scientific">Pseudoduganella flava</name>
    <dbReference type="NCBI Taxonomy" id="871742"/>
    <lineage>
        <taxon>Bacteria</taxon>
        <taxon>Pseudomonadati</taxon>
        <taxon>Pseudomonadota</taxon>
        <taxon>Betaproteobacteria</taxon>
        <taxon>Burkholderiales</taxon>
        <taxon>Oxalobacteraceae</taxon>
        <taxon>Telluria group</taxon>
        <taxon>Pseudoduganella</taxon>
    </lineage>
</organism>
<keyword evidence="1" id="KW-1133">Transmembrane helix</keyword>
<dbReference type="AlphaFoldDB" id="A0A562PLH1"/>
<dbReference type="Proteomes" id="UP000437862">
    <property type="component" value="Chromosome"/>
</dbReference>
<reference evidence="3" key="2">
    <citation type="submission" date="2019-07" db="EMBL/GenBank/DDBJ databases">
        <authorList>
            <person name="Whitman W."/>
            <person name="Huntemann M."/>
            <person name="Clum A."/>
            <person name="Pillay M."/>
            <person name="Palaniappan K."/>
            <person name="Varghese N."/>
            <person name="Mikhailova N."/>
            <person name="Stamatis D."/>
            <person name="Reddy T."/>
            <person name="Daum C."/>
            <person name="Shapiro N."/>
            <person name="Ivanova N."/>
            <person name="Kyrpides N."/>
            <person name="Woyke T."/>
        </authorList>
    </citation>
    <scope>NUCLEOTIDE SEQUENCE</scope>
    <source>
        <strain evidence="3">CGMCC 1.10685</strain>
    </source>
</reference>
<gene>
    <name evidence="2" type="ORF">GO485_19215</name>
    <name evidence="3" type="ORF">IP92_03700</name>
</gene>
<keyword evidence="5" id="KW-1185">Reference proteome</keyword>
<evidence type="ECO:0000313" key="3">
    <source>
        <dbReference type="EMBL" id="TWI45322.1"/>
    </source>
</evidence>
<dbReference type="EMBL" id="VLKW01000007">
    <property type="protein sequence ID" value="TWI45322.1"/>
    <property type="molecule type" value="Genomic_DNA"/>
</dbReference>
<evidence type="ECO:0000313" key="4">
    <source>
        <dbReference type="Proteomes" id="UP000315112"/>
    </source>
</evidence>
<accession>A0A562PLH1</accession>
<name>A0A562PLH1_9BURK</name>
<proteinExistence type="predicted"/>
<dbReference type="RefSeq" id="WP_145877715.1">
    <property type="nucleotide sequence ID" value="NZ_CP046904.1"/>
</dbReference>
<feature type="transmembrane region" description="Helical" evidence="1">
    <location>
        <begin position="69"/>
        <end position="90"/>
    </location>
</feature>
<reference evidence="2 5" key="3">
    <citation type="submission" date="2019-12" db="EMBL/GenBank/DDBJ databases">
        <title>Draft Genome Sequences of Six Type Strains of the Genus Massilia.</title>
        <authorList>
            <person name="Miess H."/>
            <person name="Frediansyah A."/>
            <person name="Goeker M."/>
            <person name="Gross H."/>
        </authorList>
    </citation>
    <scope>NUCLEOTIDE SEQUENCE [LARGE SCALE GENOMIC DNA]</scope>
    <source>
        <strain evidence="2 5">DSM 26639</strain>
    </source>
</reference>
<sequence length="129" mass="13412">MKKLLAVTLIVLLAIAAFNNLDSTWNHGFYFDGDEVDGPLGWLLGVLFAGGGLLIGAVVLVCTALLVGVLFAGLGMLAVVGIGAVAVAIIAALSPLLLPLAIVVAIVWFCNRRNRERRSAMKAAKEAAV</sequence>
<feature type="transmembrane region" description="Helical" evidence="1">
    <location>
        <begin position="40"/>
        <end position="62"/>
    </location>
</feature>
<reference evidence="3 4" key="1">
    <citation type="journal article" date="2015" name="Stand. Genomic Sci.">
        <title>Genomic Encyclopedia of Bacterial and Archaeal Type Strains, Phase III: the genomes of soil and plant-associated and newly described type strains.</title>
        <authorList>
            <person name="Whitman W.B."/>
            <person name="Woyke T."/>
            <person name="Klenk H.P."/>
            <person name="Zhou Y."/>
            <person name="Lilburn T.G."/>
            <person name="Beck B.J."/>
            <person name="De Vos P."/>
            <person name="Vandamme P."/>
            <person name="Eisen J.A."/>
            <person name="Garrity G."/>
            <person name="Hugenholtz P."/>
            <person name="Kyrpides N.C."/>
        </authorList>
    </citation>
    <scope>NUCLEOTIDE SEQUENCE [LARGE SCALE GENOMIC DNA]</scope>
    <source>
        <strain evidence="3 4">CGMCC 1.10685</strain>
    </source>
</reference>
<evidence type="ECO:0000313" key="5">
    <source>
        <dbReference type="Proteomes" id="UP000437862"/>
    </source>
</evidence>
<dbReference type="EMBL" id="CP046904">
    <property type="protein sequence ID" value="QGZ40991.1"/>
    <property type="molecule type" value="Genomic_DNA"/>
</dbReference>
<feature type="transmembrane region" description="Helical" evidence="1">
    <location>
        <begin position="96"/>
        <end position="111"/>
    </location>
</feature>
<evidence type="ECO:0000256" key="1">
    <source>
        <dbReference type="SAM" id="Phobius"/>
    </source>
</evidence>
<evidence type="ECO:0008006" key="6">
    <source>
        <dbReference type="Google" id="ProtNLM"/>
    </source>
</evidence>
<evidence type="ECO:0000313" key="2">
    <source>
        <dbReference type="EMBL" id="QGZ40991.1"/>
    </source>
</evidence>
<dbReference type="Proteomes" id="UP000315112">
    <property type="component" value="Unassembled WGS sequence"/>
</dbReference>
<keyword evidence="1" id="KW-0812">Transmembrane</keyword>
<protein>
    <recommendedName>
        <fullName evidence="6">DUF4064 domain-containing protein</fullName>
    </recommendedName>
</protein>
<keyword evidence="1" id="KW-0472">Membrane</keyword>